<keyword evidence="2" id="KW-0479">Metal-binding</keyword>
<name>A0ABT9DXD8_9PROT</name>
<dbReference type="InterPro" id="IPR036866">
    <property type="entry name" value="RibonucZ/Hydroxyglut_hydro"/>
</dbReference>
<keyword evidence="5" id="KW-0732">Signal</keyword>
<organism evidence="7 8">
    <name type="scientific">Paracraurococcus lichenis</name>
    <dbReference type="NCBI Taxonomy" id="3064888"/>
    <lineage>
        <taxon>Bacteria</taxon>
        <taxon>Pseudomonadati</taxon>
        <taxon>Pseudomonadota</taxon>
        <taxon>Alphaproteobacteria</taxon>
        <taxon>Acetobacterales</taxon>
        <taxon>Roseomonadaceae</taxon>
        <taxon>Paracraurococcus</taxon>
    </lineage>
</organism>
<comment type="similarity">
    <text evidence="1">Belongs to the metallo-beta-lactamase superfamily.</text>
</comment>
<comment type="caution">
    <text evidence="7">The sequence shown here is derived from an EMBL/GenBank/DDBJ whole genome shotgun (WGS) entry which is preliminary data.</text>
</comment>
<evidence type="ECO:0000313" key="7">
    <source>
        <dbReference type="EMBL" id="MDO9708561.1"/>
    </source>
</evidence>
<dbReference type="Proteomes" id="UP001243009">
    <property type="component" value="Unassembled WGS sequence"/>
</dbReference>
<sequence length="327" mass="35221">MTVSLNRRLALTGLSGLLAAPALPRGAAAQTAPAAPAATQAPGFYRFKVGGFTVTTVHDGFRDMPLQGFVRNAPLEEVQKVLAESFLSTTTYRIPFTVTFVETPRGLVVFDAGNGVTPAGATMGRMIENMAAAGLDPAKVTTVIQSHFHGDHVNGLLDAQGGRAFPNAEVVVPAVEWAWWSDSGNETRSPEGQRANFANSQRRFAPYNGRVRQIADGAEAVPGIRAMAAYGHTPGHTVYHVADGGAEMVFLADITNRPELFARRPDFHAIFDFDPAMAEASRRRVFDRVAADRVRVTGYHFPFPANGYVVQEGSGYRFVPADWSSAV</sequence>
<dbReference type="CDD" id="cd07720">
    <property type="entry name" value="OPHC2-like_MBL-fold"/>
    <property type="match status" value="1"/>
</dbReference>
<dbReference type="EMBL" id="JAUTWS010000007">
    <property type="protein sequence ID" value="MDO9708561.1"/>
    <property type="molecule type" value="Genomic_DNA"/>
</dbReference>
<dbReference type="InterPro" id="IPR051013">
    <property type="entry name" value="MBL_superfamily_lactonases"/>
</dbReference>
<evidence type="ECO:0000256" key="5">
    <source>
        <dbReference type="SAM" id="SignalP"/>
    </source>
</evidence>
<keyword evidence="4" id="KW-0862">Zinc</keyword>
<evidence type="ECO:0000256" key="1">
    <source>
        <dbReference type="ARBA" id="ARBA00007749"/>
    </source>
</evidence>
<proteinExistence type="inferred from homology"/>
<reference evidence="7 8" key="1">
    <citation type="submission" date="2023-08" db="EMBL/GenBank/DDBJ databases">
        <title>The draft genome sequence of Paracraurococcus sp. LOR1-02.</title>
        <authorList>
            <person name="Kingkaew E."/>
            <person name="Tanasupawat S."/>
        </authorList>
    </citation>
    <scope>NUCLEOTIDE SEQUENCE [LARGE SCALE GENOMIC DNA]</scope>
    <source>
        <strain evidence="7 8">LOR1-02</strain>
    </source>
</reference>
<dbReference type="SUPFAM" id="SSF56281">
    <property type="entry name" value="Metallo-hydrolase/oxidoreductase"/>
    <property type="match status" value="1"/>
</dbReference>
<evidence type="ECO:0000256" key="3">
    <source>
        <dbReference type="ARBA" id="ARBA00022801"/>
    </source>
</evidence>
<evidence type="ECO:0000259" key="6">
    <source>
        <dbReference type="SMART" id="SM00849"/>
    </source>
</evidence>
<dbReference type="PROSITE" id="PS51318">
    <property type="entry name" value="TAT"/>
    <property type="match status" value="1"/>
</dbReference>
<evidence type="ECO:0000313" key="8">
    <source>
        <dbReference type="Proteomes" id="UP001243009"/>
    </source>
</evidence>
<dbReference type="PANTHER" id="PTHR42978">
    <property type="entry name" value="QUORUM-QUENCHING LACTONASE YTNP-RELATED-RELATED"/>
    <property type="match status" value="1"/>
</dbReference>
<feature type="domain" description="Metallo-beta-lactamase" evidence="6">
    <location>
        <begin position="95"/>
        <end position="300"/>
    </location>
</feature>
<evidence type="ECO:0000256" key="2">
    <source>
        <dbReference type="ARBA" id="ARBA00022723"/>
    </source>
</evidence>
<feature type="chain" id="PRO_5046509663" evidence="5">
    <location>
        <begin position="30"/>
        <end position="327"/>
    </location>
</feature>
<feature type="signal peptide" evidence="5">
    <location>
        <begin position="1"/>
        <end position="29"/>
    </location>
</feature>
<protein>
    <submittedName>
        <fullName evidence="7">MBL fold metallo-hydrolase</fullName>
    </submittedName>
</protein>
<accession>A0ABT9DXD8</accession>
<keyword evidence="8" id="KW-1185">Reference proteome</keyword>
<dbReference type="RefSeq" id="WP_305103429.1">
    <property type="nucleotide sequence ID" value="NZ_JAUTWS010000007.1"/>
</dbReference>
<dbReference type="Gene3D" id="3.60.15.10">
    <property type="entry name" value="Ribonuclease Z/Hydroxyacylglutathione hydrolase-like"/>
    <property type="match status" value="1"/>
</dbReference>
<dbReference type="PANTHER" id="PTHR42978:SF6">
    <property type="entry name" value="QUORUM-QUENCHING LACTONASE YTNP-RELATED"/>
    <property type="match status" value="1"/>
</dbReference>
<dbReference type="Pfam" id="PF00753">
    <property type="entry name" value="Lactamase_B"/>
    <property type="match status" value="1"/>
</dbReference>
<evidence type="ECO:0000256" key="4">
    <source>
        <dbReference type="ARBA" id="ARBA00022833"/>
    </source>
</evidence>
<dbReference type="InterPro" id="IPR006311">
    <property type="entry name" value="TAT_signal"/>
</dbReference>
<gene>
    <name evidence="7" type="ORF">Q7A36_09410</name>
</gene>
<dbReference type="InterPro" id="IPR001279">
    <property type="entry name" value="Metallo-B-lactamas"/>
</dbReference>
<keyword evidence="3" id="KW-0378">Hydrolase</keyword>
<dbReference type="SMART" id="SM00849">
    <property type="entry name" value="Lactamase_B"/>
    <property type="match status" value="1"/>
</dbReference>